<keyword evidence="1" id="KW-0472">Membrane</keyword>
<dbReference type="AlphaFoldDB" id="A0A6I4NFF6"/>
<evidence type="ECO:0000256" key="1">
    <source>
        <dbReference type="SAM" id="Phobius"/>
    </source>
</evidence>
<evidence type="ECO:0000313" key="3">
    <source>
        <dbReference type="Proteomes" id="UP000471501"/>
    </source>
</evidence>
<proteinExistence type="predicted"/>
<keyword evidence="1" id="KW-0812">Transmembrane</keyword>
<sequence length="67" mass="7758">MSNNKDNSDSVGLIIIVVTTIIFISLKLTNTIDWSWYWVFSPILSVIALLIFLGIVAYIYEFFLRKK</sequence>
<feature type="transmembrane region" description="Helical" evidence="1">
    <location>
        <begin position="12"/>
        <end position="30"/>
    </location>
</feature>
<evidence type="ECO:0008006" key="4">
    <source>
        <dbReference type="Google" id="ProtNLM"/>
    </source>
</evidence>
<keyword evidence="3" id="KW-1185">Reference proteome</keyword>
<name>A0A6I4NFF6_9FLAO</name>
<feature type="transmembrane region" description="Helical" evidence="1">
    <location>
        <begin position="36"/>
        <end position="60"/>
    </location>
</feature>
<evidence type="ECO:0000313" key="2">
    <source>
        <dbReference type="EMBL" id="MWB92958.1"/>
    </source>
</evidence>
<accession>A0A6I4NFF6</accession>
<gene>
    <name evidence="2" type="ORF">GON26_01160</name>
</gene>
<protein>
    <recommendedName>
        <fullName evidence="4">Transmembrane Fragile-X-F protein</fullName>
    </recommendedName>
</protein>
<keyword evidence="1" id="KW-1133">Transmembrane helix</keyword>
<dbReference type="EMBL" id="WSTB01000001">
    <property type="protein sequence ID" value="MWB92958.1"/>
    <property type="molecule type" value="Genomic_DNA"/>
</dbReference>
<reference evidence="2 3" key="1">
    <citation type="submission" date="2019-12" db="EMBL/GenBank/DDBJ databases">
        <authorList>
            <person name="Kim Y.S."/>
        </authorList>
    </citation>
    <scope>NUCLEOTIDE SEQUENCE [LARGE SCALE GENOMIC DNA]</scope>
    <source>
        <strain evidence="2 3">GA093</strain>
    </source>
</reference>
<comment type="caution">
    <text evidence="2">The sequence shown here is derived from an EMBL/GenBank/DDBJ whole genome shotgun (WGS) entry which is preliminary data.</text>
</comment>
<organism evidence="2 3">
    <name type="scientific">Flavobacterium hydrocarbonoxydans</name>
    <dbReference type="NCBI Taxonomy" id="2683249"/>
    <lineage>
        <taxon>Bacteria</taxon>
        <taxon>Pseudomonadati</taxon>
        <taxon>Bacteroidota</taxon>
        <taxon>Flavobacteriia</taxon>
        <taxon>Flavobacteriales</taxon>
        <taxon>Flavobacteriaceae</taxon>
        <taxon>Flavobacterium</taxon>
    </lineage>
</organism>
<dbReference type="Proteomes" id="UP000471501">
    <property type="component" value="Unassembled WGS sequence"/>
</dbReference>